<dbReference type="EMBL" id="CABFNO020001476">
    <property type="protein sequence ID" value="CAG9990914.1"/>
    <property type="molecule type" value="Genomic_DNA"/>
</dbReference>
<organism evidence="5 6">
    <name type="scientific">Clonostachys byssicola</name>
    <dbReference type="NCBI Taxonomy" id="160290"/>
    <lineage>
        <taxon>Eukaryota</taxon>
        <taxon>Fungi</taxon>
        <taxon>Dikarya</taxon>
        <taxon>Ascomycota</taxon>
        <taxon>Pezizomycotina</taxon>
        <taxon>Sordariomycetes</taxon>
        <taxon>Hypocreomycetidae</taxon>
        <taxon>Hypocreales</taxon>
        <taxon>Bionectriaceae</taxon>
        <taxon>Clonostachys</taxon>
    </lineage>
</organism>
<name>A0A9N9UN87_9HYPO</name>
<keyword evidence="2" id="KW-0863">Zinc-finger</keyword>
<keyword evidence="6" id="KW-1185">Reference proteome</keyword>
<dbReference type="GO" id="GO:0008270">
    <property type="term" value="F:zinc ion binding"/>
    <property type="evidence" value="ECO:0007669"/>
    <property type="project" value="UniProtKB-KW"/>
</dbReference>
<sequence>MSDPAPAGPLVHRCQKCNAVEAGKKLLRCRGCLAVRYCNIKHLKADLPNHKSACNGIKKARVKLGKETALVRNLPAEGDMPANVFEAGVGNFYDFPRTDDYMKARYNFAVRHLYMLGTLDSTTLALRHMQDMIRLDNFDDKYAHLIIPYAMLCLDLDQESCDFIKKWGFPTPSLANVQGTDVFEYPELIIGEDRMLERLVALLLLRLKLLVDVINVIKARKALSRTPLPVEIQNVIEKKVVRSPLSAHLYQESTAGLLKIQQKMIHGIRELSIAVNVMDKNFISELFAVGKLLNIKVRANDPEAIGYAPHVAKYSYPAWRGTEGVLQLLADAHAGGVKALETAIQGTKHSESSARGNFSRSGAEILSSMGLELIWEHLEWVVEEAAYFGPPAERPSKYLAKVHQGFWTRTFNYEQFMSDIDADAEGFSSEKLEMLRSIIYGALYGAESDEETREMMRVLARGMNIEGPQKIRTRYSESQNSPWSFEYFDSSLWKD</sequence>
<evidence type="ECO:0000256" key="1">
    <source>
        <dbReference type="ARBA" id="ARBA00022723"/>
    </source>
</evidence>
<gene>
    <name evidence="5" type="ORF">CBYS24578_00007143</name>
</gene>
<proteinExistence type="predicted"/>
<keyword evidence="1" id="KW-0479">Metal-binding</keyword>
<dbReference type="SUPFAM" id="SSF144232">
    <property type="entry name" value="HIT/MYND zinc finger-like"/>
    <property type="match status" value="1"/>
</dbReference>
<protein>
    <recommendedName>
        <fullName evidence="4">MYND-type domain-containing protein</fullName>
    </recommendedName>
</protein>
<feature type="domain" description="MYND-type" evidence="4">
    <location>
        <begin position="14"/>
        <end position="54"/>
    </location>
</feature>
<evidence type="ECO:0000256" key="2">
    <source>
        <dbReference type="ARBA" id="ARBA00022771"/>
    </source>
</evidence>
<dbReference type="InterPro" id="IPR002893">
    <property type="entry name" value="Znf_MYND"/>
</dbReference>
<evidence type="ECO:0000313" key="5">
    <source>
        <dbReference type="EMBL" id="CAG9990914.1"/>
    </source>
</evidence>
<comment type="caution">
    <text evidence="5">The sequence shown here is derived from an EMBL/GenBank/DDBJ whole genome shotgun (WGS) entry which is preliminary data.</text>
</comment>
<reference evidence="6" key="1">
    <citation type="submission" date="2019-06" db="EMBL/GenBank/DDBJ databases">
        <authorList>
            <person name="Broberg M."/>
        </authorList>
    </citation>
    <scope>NUCLEOTIDE SEQUENCE [LARGE SCALE GENOMIC DNA]</scope>
</reference>
<dbReference type="Gene3D" id="6.10.140.2220">
    <property type="match status" value="1"/>
</dbReference>
<keyword evidence="3" id="KW-0862">Zinc</keyword>
<evidence type="ECO:0000259" key="4">
    <source>
        <dbReference type="Pfam" id="PF01753"/>
    </source>
</evidence>
<dbReference type="OrthoDB" id="5952526at2759"/>
<dbReference type="Proteomes" id="UP000754883">
    <property type="component" value="Unassembled WGS sequence"/>
</dbReference>
<evidence type="ECO:0000256" key="3">
    <source>
        <dbReference type="ARBA" id="ARBA00022833"/>
    </source>
</evidence>
<accession>A0A9N9UN87</accession>
<dbReference type="Pfam" id="PF01753">
    <property type="entry name" value="zf-MYND"/>
    <property type="match status" value="1"/>
</dbReference>
<reference evidence="5 6" key="2">
    <citation type="submission" date="2021-10" db="EMBL/GenBank/DDBJ databases">
        <authorList>
            <person name="Piombo E."/>
        </authorList>
    </citation>
    <scope>NUCLEOTIDE SEQUENCE [LARGE SCALE GENOMIC DNA]</scope>
</reference>
<evidence type="ECO:0000313" key="6">
    <source>
        <dbReference type="Proteomes" id="UP000754883"/>
    </source>
</evidence>
<dbReference type="AlphaFoldDB" id="A0A9N9UN87"/>